<dbReference type="PANTHER" id="PTHR30258">
    <property type="entry name" value="TYPE II SECRETION SYSTEM PROTEIN GSPE-RELATED"/>
    <property type="match status" value="1"/>
</dbReference>
<reference evidence="4 5" key="1">
    <citation type="submission" date="2018-07" db="EMBL/GenBank/DDBJ databases">
        <title>Genomic Encyclopedia of Type Strains, Phase III (KMG-III): the genomes of soil and plant-associated and newly described type strains.</title>
        <authorList>
            <person name="Whitman W."/>
        </authorList>
    </citation>
    <scope>NUCLEOTIDE SEQUENCE [LARGE SCALE GENOMIC DNA]</scope>
    <source>
        <strain evidence="4 5">CECT 7031</strain>
    </source>
</reference>
<evidence type="ECO:0000313" key="5">
    <source>
        <dbReference type="Proteomes" id="UP000254912"/>
    </source>
</evidence>
<dbReference type="GO" id="GO:0005886">
    <property type="term" value="C:plasma membrane"/>
    <property type="evidence" value="ECO:0007669"/>
    <property type="project" value="TreeGrafter"/>
</dbReference>
<dbReference type="RefSeq" id="WP_070230389.1">
    <property type="nucleotide sequence ID" value="NZ_BJYO01000002.1"/>
</dbReference>
<evidence type="ECO:0000256" key="3">
    <source>
        <dbReference type="ARBA" id="ARBA00022840"/>
    </source>
</evidence>
<keyword evidence="5" id="KW-1185">Reference proteome</keyword>
<dbReference type="GeneID" id="94546353"/>
<dbReference type="Gene3D" id="3.30.450.90">
    <property type="match status" value="1"/>
</dbReference>
<dbReference type="KEGG" id="wso:WSWS_01166"/>
<dbReference type="GO" id="GO:0016887">
    <property type="term" value="F:ATP hydrolysis activity"/>
    <property type="evidence" value="ECO:0007669"/>
    <property type="project" value="TreeGrafter"/>
</dbReference>
<dbReference type="SUPFAM" id="SSF52540">
    <property type="entry name" value="P-loop containing nucleoside triphosphate hydrolases"/>
    <property type="match status" value="1"/>
</dbReference>
<comment type="caution">
    <text evidence="4">The sequence shown here is derived from an EMBL/GenBank/DDBJ whole genome shotgun (WGS) entry which is preliminary data.</text>
</comment>
<dbReference type="PROSITE" id="PS00662">
    <property type="entry name" value="T2SP_E"/>
    <property type="match status" value="1"/>
</dbReference>
<dbReference type="InterPro" id="IPR027417">
    <property type="entry name" value="P-loop_NTPase"/>
</dbReference>
<proteinExistence type="inferred from homology"/>
<dbReference type="Proteomes" id="UP000254912">
    <property type="component" value="Unassembled WGS sequence"/>
</dbReference>
<gene>
    <name evidence="4" type="ORF">DFP99_0795</name>
</gene>
<dbReference type="Gene3D" id="3.40.50.300">
    <property type="entry name" value="P-loop containing nucleotide triphosphate hydrolases"/>
    <property type="match status" value="1"/>
</dbReference>
<dbReference type="InterPro" id="IPR047667">
    <property type="entry name" value="ATPase_ComGA"/>
</dbReference>
<name>A0A288Q980_9LACO</name>
<sequence>MAVVKQFDELVKICVAANASDLYVLPTQLGFVVRYVAGTKLHHLKDVSLQEGNHLIQHVKYRSEMDISDARRPQLGRMRYVIDQRVVHCRISSVGDFLNRQSLVVRFIYEAQDITLRWTDEGAVERFYQTVISHNGLILLSGAMGSGKTTTMYYVAQKVAHHKFVLTIEDPVEIATDRFLQLQVNDFAGMSYASLLKLALRHHPDIMIVGEIRDADTARIVVEAALSGHLIISTVHATSMVGIWYRMLSFGIDPEVLKHVLSGIGNQSIRADDAGSLVDFRFLTKVAIEEMIDRVEA</sequence>
<evidence type="ECO:0000256" key="1">
    <source>
        <dbReference type="ARBA" id="ARBA00006611"/>
    </source>
</evidence>
<comment type="similarity">
    <text evidence="1">Belongs to the GSP E family.</text>
</comment>
<dbReference type="InterPro" id="IPR001482">
    <property type="entry name" value="T2SS/T4SS_dom"/>
</dbReference>
<keyword evidence="3" id="KW-0067">ATP-binding</keyword>
<keyword evidence="2" id="KW-0547">Nucleotide-binding</keyword>
<accession>A0A288Q980</accession>
<dbReference type="PANTHER" id="PTHR30258:SF2">
    <property type="entry name" value="COMG OPERON PROTEIN 1"/>
    <property type="match status" value="1"/>
</dbReference>
<dbReference type="CDD" id="cd01129">
    <property type="entry name" value="PulE-GspE-like"/>
    <property type="match status" value="1"/>
</dbReference>
<dbReference type="NCBIfam" id="NF041000">
    <property type="entry name" value="ATPase_ComGA"/>
    <property type="match status" value="1"/>
</dbReference>
<protein>
    <submittedName>
        <fullName evidence="4">Competence protein ComGA</fullName>
    </submittedName>
</protein>
<evidence type="ECO:0000256" key="2">
    <source>
        <dbReference type="ARBA" id="ARBA00022741"/>
    </source>
</evidence>
<dbReference type="Pfam" id="PF00437">
    <property type="entry name" value="T2SSE"/>
    <property type="match status" value="1"/>
</dbReference>
<dbReference type="GO" id="GO:0005524">
    <property type="term" value="F:ATP binding"/>
    <property type="evidence" value="ECO:0007669"/>
    <property type="project" value="UniProtKB-KW"/>
</dbReference>
<dbReference type="AlphaFoldDB" id="A0A288Q980"/>
<evidence type="ECO:0000313" key="4">
    <source>
        <dbReference type="EMBL" id="RDL12356.1"/>
    </source>
</evidence>
<dbReference type="EMBL" id="QRAS01000001">
    <property type="protein sequence ID" value="RDL12356.1"/>
    <property type="molecule type" value="Genomic_DNA"/>
</dbReference>
<organism evidence="4 5">
    <name type="scientific">Weissella soli</name>
    <dbReference type="NCBI Taxonomy" id="155866"/>
    <lineage>
        <taxon>Bacteria</taxon>
        <taxon>Bacillati</taxon>
        <taxon>Bacillota</taxon>
        <taxon>Bacilli</taxon>
        <taxon>Lactobacillales</taxon>
        <taxon>Lactobacillaceae</taxon>
        <taxon>Weissella</taxon>
    </lineage>
</organism>